<dbReference type="Gene3D" id="3.30.70.2390">
    <property type="match status" value="1"/>
</dbReference>
<reference evidence="4 5" key="1">
    <citation type="submission" date="2020-02" db="EMBL/GenBank/DDBJ databases">
        <title>Characterization of phylogenetic diversity of novel bifidobacterial species isolated in Czech ZOOs.</title>
        <authorList>
            <person name="Lugli G.A."/>
            <person name="Vera N.B."/>
            <person name="Ventura M."/>
        </authorList>
    </citation>
    <scope>NUCLEOTIDE SEQUENCE [LARGE SCALE GENOMIC DNA]</scope>
    <source>
        <strain evidence="4 5">DSM 109957</strain>
    </source>
</reference>
<feature type="domain" description="LytR/CpsA/Psr regulator C-terminal" evidence="3">
    <location>
        <begin position="163"/>
        <end position="245"/>
    </location>
</feature>
<feature type="region of interest" description="Disordered" evidence="1">
    <location>
        <begin position="68"/>
        <end position="160"/>
    </location>
</feature>
<feature type="transmembrane region" description="Helical" evidence="2">
    <location>
        <begin position="37"/>
        <end position="58"/>
    </location>
</feature>
<proteinExistence type="predicted"/>
<dbReference type="RefSeq" id="WP_169171687.1">
    <property type="nucleotide sequence ID" value="NZ_JAAIII010000002.1"/>
</dbReference>
<dbReference type="AlphaFoldDB" id="A0A7Y0EQU1"/>
<evidence type="ECO:0000256" key="1">
    <source>
        <dbReference type="SAM" id="MobiDB-lite"/>
    </source>
</evidence>
<keyword evidence="2" id="KW-0812">Transmembrane</keyword>
<keyword evidence="2" id="KW-1133">Transmembrane helix</keyword>
<evidence type="ECO:0000313" key="5">
    <source>
        <dbReference type="Proteomes" id="UP000532194"/>
    </source>
</evidence>
<gene>
    <name evidence="4" type="ORF">G1C95_0826</name>
</gene>
<feature type="compositionally biased region" description="Basic and acidic residues" evidence="1">
    <location>
        <begin position="84"/>
        <end position="95"/>
    </location>
</feature>
<protein>
    <submittedName>
        <fullName evidence="4">Cell wall integrity and stress response protein 1</fullName>
    </submittedName>
</protein>
<dbReference type="EMBL" id="JAAIII010000002">
    <property type="protein sequence ID" value="NMM93641.1"/>
    <property type="molecule type" value="Genomic_DNA"/>
</dbReference>
<dbReference type="Pfam" id="PF13399">
    <property type="entry name" value="LytR_C"/>
    <property type="match status" value="1"/>
</dbReference>
<accession>A0A7Y0EQU1</accession>
<feature type="compositionally biased region" description="Low complexity" evidence="1">
    <location>
        <begin position="113"/>
        <end position="140"/>
    </location>
</feature>
<evidence type="ECO:0000256" key="2">
    <source>
        <dbReference type="SAM" id="Phobius"/>
    </source>
</evidence>
<sequence length="247" mass="25420">MARDKVTWESYQQDVFDDPPRGPVGVHRGSRPLLVRMTPFIVVIVVAALCGLGVWLAVSGEYRNLPGPWANTSQASGKSNTSKTSDDSDTKKSGSDADDADSDADKADKTDASDSANTSDSSAQSNTADGDNAAASNSDGQNTDQSADGQANDTPVSTVNKGTQVNVINATGIQGYAGQMTDVLQQAGYTAAVPMNPSGGTLPGYTVVWYQNETDKATADDVAATLGIGTVEQASGIAAPVTVVLLN</sequence>
<name>A0A7Y0EQU1_9BIFI</name>
<feature type="compositionally biased region" description="Basic and acidic residues" evidence="1">
    <location>
        <begin position="103"/>
        <end position="112"/>
    </location>
</feature>
<keyword evidence="2" id="KW-0472">Membrane</keyword>
<feature type="region of interest" description="Disordered" evidence="1">
    <location>
        <begin position="1"/>
        <end position="24"/>
    </location>
</feature>
<organism evidence="4 5">
    <name type="scientific">Bifidobacterium oedipodis</name>
    <dbReference type="NCBI Taxonomy" id="2675322"/>
    <lineage>
        <taxon>Bacteria</taxon>
        <taxon>Bacillati</taxon>
        <taxon>Actinomycetota</taxon>
        <taxon>Actinomycetes</taxon>
        <taxon>Bifidobacteriales</taxon>
        <taxon>Bifidobacteriaceae</taxon>
        <taxon>Bifidobacterium</taxon>
    </lineage>
</organism>
<dbReference type="InterPro" id="IPR027381">
    <property type="entry name" value="LytR/CpsA/Psr_C"/>
</dbReference>
<evidence type="ECO:0000259" key="3">
    <source>
        <dbReference type="Pfam" id="PF13399"/>
    </source>
</evidence>
<comment type="caution">
    <text evidence="4">The sequence shown here is derived from an EMBL/GenBank/DDBJ whole genome shotgun (WGS) entry which is preliminary data.</text>
</comment>
<keyword evidence="5" id="KW-1185">Reference proteome</keyword>
<evidence type="ECO:0000313" key="4">
    <source>
        <dbReference type="EMBL" id="NMM93641.1"/>
    </source>
</evidence>
<feature type="compositionally biased region" description="Polar residues" evidence="1">
    <location>
        <begin position="141"/>
        <end position="160"/>
    </location>
</feature>
<dbReference type="Proteomes" id="UP000532194">
    <property type="component" value="Unassembled WGS sequence"/>
</dbReference>